<keyword evidence="2" id="KW-1003">Cell membrane</keyword>
<feature type="transmembrane region" description="Helical" evidence="6">
    <location>
        <begin position="131"/>
        <end position="151"/>
    </location>
</feature>
<dbReference type="InterPro" id="IPR011701">
    <property type="entry name" value="MFS"/>
</dbReference>
<feature type="transmembrane region" description="Helical" evidence="6">
    <location>
        <begin position="78"/>
        <end position="99"/>
    </location>
</feature>
<dbReference type="PROSITE" id="PS50850">
    <property type="entry name" value="MFS"/>
    <property type="match status" value="1"/>
</dbReference>
<keyword evidence="9" id="KW-1185">Reference proteome</keyword>
<keyword evidence="5 6" id="KW-0472">Membrane</keyword>
<evidence type="ECO:0000256" key="1">
    <source>
        <dbReference type="ARBA" id="ARBA00004651"/>
    </source>
</evidence>
<protein>
    <recommendedName>
        <fullName evidence="7">Major facilitator superfamily (MFS) profile domain-containing protein</fullName>
    </recommendedName>
</protein>
<comment type="subcellular location">
    <subcellularLocation>
        <location evidence="1">Cell membrane</location>
        <topology evidence="1">Multi-pass membrane protein</topology>
    </subcellularLocation>
</comment>
<dbReference type="PANTHER" id="PTHR43124">
    <property type="entry name" value="PURINE EFFLUX PUMP PBUE"/>
    <property type="match status" value="1"/>
</dbReference>
<sequence>MTSVQMRVFLTFAAGYFLSYLYRTVNAVLSPDLTRDLTLSPADLGLLTSAYFITFALFQVPLGLLLDKFGPRRVQAALLVFAALGAAGFAIAQTVPTLILARALIGLGVSGCLMAGFKALVLWFPREKLPLWNSLYMVAGGLGATMAATPVELALHVTDWRGVFWGLAGLTLLAALTIAVLIPPPPPTETAPPQESLWAGFKAIYGSALFWRIAPMAAACQGAFLGYQALWIGPWVRDVQGLDRLAAANVVTSAAIGMTIGFFLLGLIAEAARRKSIGPLTVGRIGMSLFGLVQLALLLRLPLPPALLWGLFGALGTSSMMCYAYLSQTMPAHLAGRVNTAINLLAFSAAFTVQTGIGTLVSRLGVEGQYWGLGLCIGAQFLGLAWGLRSSQAKV</sequence>
<evidence type="ECO:0000256" key="4">
    <source>
        <dbReference type="ARBA" id="ARBA00022989"/>
    </source>
</evidence>
<dbReference type="Proteomes" id="UP000033774">
    <property type="component" value="Unassembled WGS sequence"/>
</dbReference>
<feature type="transmembrane region" description="Helical" evidence="6">
    <location>
        <begin position="203"/>
        <end position="225"/>
    </location>
</feature>
<feature type="transmembrane region" description="Helical" evidence="6">
    <location>
        <begin position="245"/>
        <end position="269"/>
    </location>
</feature>
<dbReference type="SUPFAM" id="SSF103473">
    <property type="entry name" value="MFS general substrate transporter"/>
    <property type="match status" value="1"/>
</dbReference>
<evidence type="ECO:0000256" key="5">
    <source>
        <dbReference type="ARBA" id="ARBA00023136"/>
    </source>
</evidence>
<feature type="transmembrane region" description="Helical" evidence="6">
    <location>
        <begin position="307"/>
        <end position="326"/>
    </location>
</feature>
<feature type="transmembrane region" description="Helical" evidence="6">
    <location>
        <begin position="338"/>
        <end position="357"/>
    </location>
</feature>
<feature type="transmembrane region" description="Helical" evidence="6">
    <location>
        <begin position="281"/>
        <end position="301"/>
    </location>
</feature>
<dbReference type="InterPro" id="IPR036259">
    <property type="entry name" value="MFS_trans_sf"/>
</dbReference>
<feature type="transmembrane region" description="Helical" evidence="6">
    <location>
        <begin position="369"/>
        <end position="388"/>
    </location>
</feature>
<evidence type="ECO:0000313" key="9">
    <source>
        <dbReference type="Proteomes" id="UP000033774"/>
    </source>
</evidence>
<dbReference type="InterPro" id="IPR020846">
    <property type="entry name" value="MFS_dom"/>
</dbReference>
<organism evidence="8 9">
    <name type="scientific">Elstera litoralis</name>
    <dbReference type="NCBI Taxonomy" id="552518"/>
    <lineage>
        <taxon>Bacteria</taxon>
        <taxon>Pseudomonadati</taxon>
        <taxon>Pseudomonadota</taxon>
        <taxon>Alphaproteobacteria</taxon>
        <taxon>Rhodospirillales</taxon>
        <taxon>Rhodospirillaceae</taxon>
        <taxon>Elstera</taxon>
    </lineage>
</organism>
<dbReference type="AlphaFoldDB" id="A0A0F3IWQ8"/>
<evidence type="ECO:0000256" key="3">
    <source>
        <dbReference type="ARBA" id="ARBA00022692"/>
    </source>
</evidence>
<dbReference type="GO" id="GO:0022857">
    <property type="term" value="F:transmembrane transporter activity"/>
    <property type="evidence" value="ECO:0007669"/>
    <property type="project" value="InterPro"/>
</dbReference>
<feature type="domain" description="Major facilitator superfamily (MFS) profile" evidence="7">
    <location>
        <begin position="8"/>
        <end position="395"/>
    </location>
</feature>
<evidence type="ECO:0000256" key="2">
    <source>
        <dbReference type="ARBA" id="ARBA00022475"/>
    </source>
</evidence>
<dbReference type="GO" id="GO:0005886">
    <property type="term" value="C:plasma membrane"/>
    <property type="evidence" value="ECO:0007669"/>
    <property type="project" value="UniProtKB-SubCell"/>
</dbReference>
<reference evidence="8 9" key="1">
    <citation type="submission" date="2015-03" db="EMBL/GenBank/DDBJ databases">
        <title>Draft genome sequence of Elstera litoralis.</title>
        <authorList>
            <person name="Rahalkar M.C."/>
            <person name="Dhakephalkar P.K."/>
            <person name="Pore S.D."/>
            <person name="Arora P."/>
            <person name="Kapse N.G."/>
            <person name="Pandit P.S."/>
        </authorList>
    </citation>
    <scope>NUCLEOTIDE SEQUENCE [LARGE SCALE GENOMIC DNA]</scope>
    <source>
        <strain evidence="8 9">Dia-1</strain>
    </source>
</reference>
<comment type="caution">
    <text evidence="8">The sequence shown here is derived from an EMBL/GenBank/DDBJ whole genome shotgun (WGS) entry which is preliminary data.</text>
</comment>
<dbReference type="Pfam" id="PF07690">
    <property type="entry name" value="MFS_1"/>
    <property type="match status" value="1"/>
</dbReference>
<dbReference type="EMBL" id="LAJY01000014">
    <property type="protein sequence ID" value="KJV11052.1"/>
    <property type="molecule type" value="Genomic_DNA"/>
</dbReference>
<feature type="transmembrane region" description="Helical" evidence="6">
    <location>
        <begin position="163"/>
        <end position="182"/>
    </location>
</feature>
<feature type="transmembrane region" description="Helical" evidence="6">
    <location>
        <begin position="105"/>
        <end position="124"/>
    </location>
</feature>
<dbReference type="InterPro" id="IPR050189">
    <property type="entry name" value="MFS_Efflux_Transporters"/>
</dbReference>
<accession>A0A0F3IWQ8</accession>
<evidence type="ECO:0000259" key="7">
    <source>
        <dbReference type="PROSITE" id="PS50850"/>
    </source>
</evidence>
<keyword evidence="4 6" id="KW-1133">Transmembrane helix</keyword>
<proteinExistence type="predicted"/>
<name>A0A0F3IWQ8_9PROT</name>
<evidence type="ECO:0000256" key="6">
    <source>
        <dbReference type="SAM" id="Phobius"/>
    </source>
</evidence>
<keyword evidence="3 6" id="KW-0812">Transmembrane</keyword>
<gene>
    <name evidence="8" type="ORF">VZ95_00990</name>
</gene>
<dbReference type="Gene3D" id="1.20.1250.20">
    <property type="entry name" value="MFS general substrate transporter like domains"/>
    <property type="match status" value="1"/>
</dbReference>
<feature type="transmembrane region" description="Helical" evidence="6">
    <location>
        <begin position="47"/>
        <end position="66"/>
    </location>
</feature>
<dbReference type="PATRIC" id="fig|552518.3.peg.499"/>
<dbReference type="PANTHER" id="PTHR43124:SF3">
    <property type="entry name" value="CHLORAMPHENICOL EFFLUX PUMP RV0191"/>
    <property type="match status" value="1"/>
</dbReference>
<evidence type="ECO:0000313" key="8">
    <source>
        <dbReference type="EMBL" id="KJV11052.1"/>
    </source>
</evidence>